<keyword evidence="17" id="KW-1185">Reference proteome</keyword>
<evidence type="ECO:0000256" key="4">
    <source>
        <dbReference type="ARBA" id="ARBA00022692"/>
    </source>
</evidence>
<accession>A0A2I0QZR6</accession>
<keyword evidence="7" id="KW-0276">Fatty acid metabolism</keyword>
<feature type="transmembrane region" description="Helical" evidence="14">
    <location>
        <begin position="110"/>
        <end position="131"/>
    </location>
</feature>
<dbReference type="GO" id="GO:0005506">
    <property type="term" value="F:iron ion binding"/>
    <property type="evidence" value="ECO:0007669"/>
    <property type="project" value="InterPro"/>
</dbReference>
<proteinExistence type="predicted"/>
<dbReference type="OrthoDB" id="9784228at2"/>
<dbReference type="EMBL" id="PJNI01000018">
    <property type="protein sequence ID" value="PKR79809.1"/>
    <property type="molecule type" value="Genomic_DNA"/>
</dbReference>
<evidence type="ECO:0000256" key="12">
    <source>
        <dbReference type="ARBA" id="ARBA00023136"/>
    </source>
</evidence>
<keyword evidence="11" id="KW-0443">Lipid metabolism</keyword>
<dbReference type="Proteomes" id="UP000236654">
    <property type="component" value="Unassembled WGS sequence"/>
</dbReference>
<keyword evidence="9 14" id="KW-1133">Transmembrane helix</keyword>
<keyword evidence="6" id="KW-0256">Endoplasmic reticulum</keyword>
<evidence type="ECO:0000256" key="7">
    <source>
        <dbReference type="ARBA" id="ARBA00022832"/>
    </source>
</evidence>
<dbReference type="Pfam" id="PF04116">
    <property type="entry name" value="FA_hydroxylase"/>
    <property type="match status" value="1"/>
</dbReference>
<dbReference type="GO" id="GO:0006633">
    <property type="term" value="P:fatty acid biosynthetic process"/>
    <property type="evidence" value="ECO:0007669"/>
    <property type="project" value="UniProtKB-KW"/>
</dbReference>
<sequence length="219" mass="25940">MEFKVYPKQKSPQLFKSKFVEALTKSNIYIIDSMYIVVGILLISAYYFYVNPSISAILGWFFTGFFSWTLAEYLMHRFLYHKIKDASYDTGLQYLFHGIHHRYPHDDDRIVLPVVPSLFLAALFLGLFYLIFQGEALVFGAGFLIGYLIYITIHWMVHKYPPPKNSVFSWWWDHHNIHHYQQPDKAFGVSTPIWDIVFRTMPKKGRRTVKILVEKEEKE</sequence>
<keyword evidence="12 14" id="KW-0472">Membrane</keyword>
<keyword evidence="10" id="KW-0560">Oxidoreductase</keyword>
<gene>
    <name evidence="16" type="ORF">CW751_13345</name>
</gene>
<keyword evidence="3" id="KW-0444">Lipid biosynthesis</keyword>
<evidence type="ECO:0000256" key="2">
    <source>
        <dbReference type="ARBA" id="ARBA00004477"/>
    </source>
</evidence>
<evidence type="ECO:0000256" key="1">
    <source>
        <dbReference type="ARBA" id="ARBA00001947"/>
    </source>
</evidence>
<dbReference type="GO" id="GO:0016020">
    <property type="term" value="C:membrane"/>
    <property type="evidence" value="ECO:0007669"/>
    <property type="project" value="InterPro"/>
</dbReference>
<keyword evidence="8" id="KW-0862">Zinc</keyword>
<keyword evidence="13" id="KW-0275">Fatty acid biosynthesis</keyword>
<feature type="transmembrane region" description="Helical" evidence="14">
    <location>
        <begin position="137"/>
        <end position="157"/>
    </location>
</feature>
<feature type="transmembrane region" description="Helical" evidence="14">
    <location>
        <begin position="28"/>
        <end position="48"/>
    </location>
</feature>
<feature type="transmembrane region" description="Helical" evidence="14">
    <location>
        <begin position="54"/>
        <end position="74"/>
    </location>
</feature>
<keyword evidence="5" id="KW-0479">Metal-binding</keyword>
<feature type="domain" description="Fatty acid hydroxylase" evidence="15">
    <location>
        <begin position="62"/>
        <end position="200"/>
    </location>
</feature>
<protein>
    <submittedName>
        <fullName evidence="16">Fatty acid hydroxylase</fullName>
    </submittedName>
</protein>
<name>A0A2I0QZR6_9FLAO</name>
<dbReference type="InterPro" id="IPR006694">
    <property type="entry name" value="Fatty_acid_hydroxylase"/>
</dbReference>
<comment type="subcellular location">
    <subcellularLocation>
        <location evidence="2">Endoplasmic reticulum membrane</location>
        <topology evidence="2">Multi-pass membrane protein</topology>
    </subcellularLocation>
</comment>
<evidence type="ECO:0000256" key="14">
    <source>
        <dbReference type="SAM" id="Phobius"/>
    </source>
</evidence>
<keyword evidence="4 14" id="KW-0812">Transmembrane</keyword>
<evidence type="ECO:0000256" key="10">
    <source>
        <dbReference type="ARBA" id="ARBA00023002"/>
    </source>
</evidence>
<dbReference type="GO" id="GO:0080132">
    <property type="term" value="F:fatty acid 2-hydroxylase activity"/>
    <property type="evidence" value="ECO:0007669"/>
    <property type="project" value="InterPro"/>
</dbReference>
<dbReference type="PANTHER" id="PTHR12863:SF1">
    <property type="entry name" value="FATTY ACID 2-HYDROXYLASE"/>
    <property type="match status" value="1"/>
</dbReference>
<evidence type="ECO:0000256" key="11">
    <source>
        <dbReference type="ARBA" id="ARBA00023098"/>
    </source>
</evidence>
<evidence type="ECO:0000256" key="8">
    <source>
        <dbReference type="ARBA" id="ARBA00022833"/>
    </source>
</evidence>
<evidence type="ECO:0000256" key="13">
    <source>
        <dbReference type="ARBA" id="ARBA00023160"/>
    </source>
</evidence>
<organism evidence="16 17">
    <name type="scientific">Brumimicrobium salinarum</name>
    <dbReference type="NCBI Taxonomy" id="2058658"/>
    <lineage>
        <taxon>Bacteria</taxon>
        <taxon>Pseudomonadati</taxon>
        <taxon>Bacteroidota</taxon>
        <taxon>Flavobacteriia</taxon>
        <taxon>Flavobacteriales</taxon>
        <taxon>Crocinitomicaceae</taxon>
        <taxon>Brumimicrobium</taxon>
    </lineage>
</organism>
<evidence type="ECO:0000313" key="17">
    <source>
        <dbReference type="Proteomes" id="UP000236654"/>
    </source>
</evidence>
<comment type="cofactor">
    <cofactor evidence="1">
        <name>Zn(2+)</name>
        <dbReference type="ChEBI" id="CHEBI:29105"/>
    </cofactor>
</comment>
<reference evidence="16 17" key="1">
    <citation type="submission" date="2017-12" db="EMBL/GenBank/DDBJ databases">
        <title>The draft genome sequence of Brumimicrobium saltpan LHR20.</title>
        <authorList>
            <person name="Do Z.-J."/>
            <person name="Luo H.-R."/>
        </authorList>
    </citation>
    <scope>NUCLEOTIDE SEQUENCE [LARGE SCALE GENOMIC DNA]</scope>
    <source>
        <strain evidence="16 17">LHR20</strain>
    </source>
</reference>
<comment type="caution">
    <text evidence="16">The sequence shown here is derived from an EMBL/GenBank/DDBJ whole genome shotgun (WGS) entry which is preliminary data.</text>
</comment>
<evidence type="ECO:0000256" key="5">
    <source>
        <dbReference type="ARBA" id="ARBA00022723"/>
    </source>
</evidence>
<evidence type="ECO:0000256" key="9">
    <source>
        <dbReference type="ARBA" id="ARBA00022989"/>
    </source>
</evidence>
<evidence type="ECO:0000259" key="15">
    <source>
        <dbReference type="Pfam" id="PF04116"/>
    </source>
</evidence>
<dbReference type="InterPro" id="IPR014430">
    <property type="entry name" value="Scs7"/>
</dbReference>
<evidence type="ECO:0000256" key="6">
    <source>
        <dbReference type="ARBA" id="ARBA00022824"/>
    </source>
</evidence>
<dbReference type="PANTHER" id="PTHR12863">
    <property type="entry name" value="FATTY ACID HYDROXYLASE"/>
    <property type="match status" value="1"/>
</dbReference>
<evidence type="ECO:0000313" key="16">
    <source>
        <dbReference type="EMBL" id="PKR79809.1"/>
    </source>
</evidence>
<evidence type="ECO:0000256" key="3">
    <source>
        <dbReference type="ARBA" id="ARBA00022516"/>
    </source>
</evidence>
<dbReference type="AlphaFoldDB" id="A0A2I0QZR6"/>
<dbReference type="RefSeq" id="WP_101335524.1">
    <property type="nucleotide sequence ID" value="NZ_PJNI01000018.1"/>
</dbReference>